<dbReference type="EMBL" id="CP001100">
    <property type="protein sequence ID" value="ACF14848.1"/>
    <property type="molecule type" value="Genomic_DNA"/>
</dbReference>
<evidence type="ECO:0000313" key="3">
    <source>
        <dbReference type="Proteomes" id="UP000001208"/>
    </source>
</evidence>
<protein>
    <recommendedName>
        <fullName evidence="4">Lipoprotein</fullName>
    </recommendedName>
</protein>
<keyword evidence="1" id="KW-0732">Signal</keyword>
<dbReference type="AlphaFoldDB" id="B3QX38"/>
<sequence length="253" mass="28631">MRIGGILMLCVLCFACSSGKAPLTENQAKTSMVIYPEWFLNPGSFSEAIVCGYVNCSFYQNSSASHAFQKALSNAAKFYQAEIVADDAFWATEAGVFWVATDFRETFDSSLISLYAAKFSPIDTFYSQKMVAVLAANSKSDELLYKTRQTVSNSLPSWIESPPKDERFFYAVGAAPEYFYEASSWDNATLQARKQLARTKMVRIKALQKRTDFEGQEKRIESVLVKLQAFQVVKRWPDTKNHIFYVLGRIPKQ</sequence>
<gene>
    <name evidence="2" type="ordered locus">Ctha_2398</name>
</gene>
<reference evidence="2 3" key="1">
    <citation type="submission" date="2008-06" db="EMBL/GenBank/DDBJ databases">
        <title>Complete sequence of Chloroherpeton thalassium ATCC 35110.</title>
        <authorList>
            <consortium name="US DOE Joint Genome Institute"/>
            <person name="Lucas S."/>
            <person name="Copeland A."/>
            <person name="Lapidus A."/>
            <person name="Glavina del Rio T."/>
            <person name="Dalin E."/>
            <person name="Tice H."/>
            <person name="Bruce D."/>
            <person name="Goodwin L."/>
            <person name="Pitluck S."/>
            <person name="Schmutz J."/>
            <person name="Larimer F."/>
            <person name="Land M."/>
            <person name="Hauser L."/>
            <person name="Kyrpides N."/>
            <person name="Mikhailova N."/>
            <person name="Liu Z."/>
            <person name="Li T."/>
            <person name="Zhao F."/>
            <person name="Overmann J."/>
            <person name="Bryant D.A."/>
            <person name="Richardson P."/>
        </authorList>
    </citation>
    <scope>NUCLEOTIDE SEQUENCE [LARGE SCALE GENOMIC DNA]</scope>
    <source>
        <strain evidence="3">ATCC 35110 / GB-78</strain>
    </source>
</reference>
<dbReference type="HOGENOM" id="CLU_1088528_0_0_10"/>
<evidence type="ECO:0008006" key="4">
    <source>
        <dbReference type="Google" id="ProtNLM"/>
    </source>
</evidence>
<organism evidence="2 3">
    <name type="scientific">Chloroherpeton thalassium (strain ATCC 35110 / GB-78)</name>
    <dbReference type="NCBI Taxonomy" id="517418"/>
    <lineage>
        <taxon>Bacteria</taxon>
        <taxon>Pseudomonadati</taxon>
        <taxon>Chlorobiota</taxon>
        <taxon>Chlorobiia</taxon>
        <taxon>Chlorobiales</taxon>
        <taxon>Chloroherpetonaceae</taxon>
        <taxon>Chloroherpeton</taxon>
    </lineage>
</organism>
<keyword evidence="3" id="KW-1185">Reference proteome</keyword>
<proteinExistence type="predicted"/>
<dbReference type="Proteomes" id="UP000001208">
    <property type="component" value="Chromosome"/>
</dbReference>
<feature type="signal peptide" evidence="1">
    <location>
        <begin position="1"/>
        <end position="20"/>
    </location>
</feature>
<dbReference type="KEGG" id="cts:Ctha_2398"/>
<name>B3QX38_CHLT3</name>
<evidence type="ECO:0000313" key="2">
    <source>
        <dbReference type="EMBL" id="ACF14848.1"/>
    </source>
</evidence>
<evidence type="ECO:0000256" key="1">
    <source>
        <dbReference type="SAM" id="SignalP"/>
    </source>
</evidence>
<accession>B3QX38</accession>
<feature type="chain" id="PRO_5002797768" description="Lipoprotein" evidence="1">
    <location>
        <begin position="21"/>
        <end position="253"/>
    </location>
</feature>